<gene>
    <name evidence="5" type="ORF">F511_10061</name>
</gene>
<dbReference type="PROSITE" id="PS51050">
    <property type="entry name" value="ZF_CW"/>
    <property type="match status" value="1"/>
</dbReference>
<keyword evidence="6" id="KW-1185">Reference proteome</keyword>
<reference evidence="5 6" key="1">
    <citation type="journal article" date="2015" name="Proc. Natl. Acad. Sci. U.S.A.">
        <title>The resurrection genome of Boea hygrometrica: A blueprint for survival of dehydration.</title>
        <authorList>
            <person name="Xiao L."/>
            <person name="Yang G."/>
            <person name="Zhang L."/>
            <person name="Yang X."/>
            <person name="Zhao S."/>
            <person name="Ji Z."/>
            <person name="Zhou Q."/>
            <person name="Hu M."/>
            <person name="Wang Y."/>
            <person name="Chen M."/>
            <person name="Xu Y."/>
            <person name="Jin H."/>
            <person name="Xiao X."/>
            <person name="Hu G."/>
            <person name="Bao F."/>
            <person name="Hu Y."/>
            <person name="Wan P."/>
            <person name="Li L."/>
            <person name="Deng X."/>
            <person name="Kuang T."/>
            <person name="Xiang C."/>
            <person name="Zhu J.K."/>
            <person name="Oliver M.J."/>
            <person name="He Y."/>
        </authorList>
    </citation>
    <scope>NUCLEOTIDE SEQUENCE [LARGE SCALE GENOMIC DNA]</scope>
    <source>
        <strain evidence="6">cv. XS01</strain>
    </source>
</reference>
<keyword evidence="1" id="KW-0479">Metal-binding</keyword>
<accession>A0A2Z7A4S6</accession>
<dbReference type="InterPro" id="IPR011124">
    <property type="entry name" value="Znf_CW"/>
</dbReference>
<keyword evidence="3" id="KW-0862">Zinc</keyword>
<dbReference type="OrthoDB" id="10072024at2759"/>
<proteinExistence type="predicted"/>
<evidence type="ECO:0000256" key="3">
    <source>
        <dbReference type="ARBA" id="ARBA00022833"/>
    </source>
</evidence>
<evidence type="ECO:0000313" key="5">
    <source>
        <dbReference type="EMBL" id="KZV16449.1"/>
    </source>
</evidence>
<evidence type="ECO:0000259" key="4">
    <source>
        <dbReference type="PROSITE" id="PS51050"/>
    </source>
</evidence>
<evidence type="ECO:0000313" key="6">
    <source>
        <dbReference type="Proteomes" id="UP000250235"/>
    </source>
</evidence>
<evidence type="ECO:0000256" key="1">
    <source>
        <dbReference type="ARBA" id="ARBA00022723"/>
    </source>
</evidence>
<protein>
    <submittedName>
        <fullName evidence="5">Methyl-CPG-binding domain protein 02 isoform 1</fullName>
    </submittedName>
</protein>
<name>A0A2Z7A4S6_9LAMI</name>
<keyword evidence="2" id="KW-0863">Zinc-finger</keyword>
<dbReference type="GO" id="GO:0008270">
    <property type="term" value="F:zinc ion binding"/>
    <property type="evidence" value="ECO:0007669"/>
    <property type="project" value="UniProtKB-KW"/>
</dbReference>
<organism evidence="5 6">
    <name type="scientific">Dorcoceras hygrometricum</name>
    <dbReference type="NCBI Taxonomy" id="472368"/>
    <lineage>
        <taxon>Eukaryota</taxon>
        <taxon>Viridiplantae</taxon>
        <taxon>Streptophyta</taxon>
        <taxon>Embryophyta</taxon>
        <taxon>Tracheophyta</taxon>
        <taxon>Spermatophyta</taxon>
        <taxon>Magnoliopsida</taxon>
        <taxon>eudicotyledons</taxon>
        <taxon>Gunneridae</taxon>
        <taxon>Pentapetalae</taxon>
        <taxon>asterids</taxon>
        <taxon>lamiids</taxon>
        <taxon>Lamiales</taxon>
        <taxon>Gesneriaceae</taxon>
        <taxon>Didymocarpoideae</taxon>
        <taxon>Trichosporeae</taxon>
        <taxon>Loxocarpinae</taxon>
        <taxon>Dorcoceras</taxon>
    </lineage>
</organism>
<dbReference type="Pfam" id="PF07496">
    <property type="entry name" value="zf-CW"/>
    <property type="match status" value="1"/>
</dbReference>
<dbReference type="Proteomes" id="UP000250235">
    <property type="component" value="Unassembled WGS sequence"/>
</dbReference>
<dbReference type="EMBL" id="KV019049">
    <property type="protein sequence ID" value="KZV16449.1"/>
    <property type="molecule type" value="Genomic_DNA"/>
</dbReference>
<dbReference type="AlphaFoldDB" id="A0A2Z7A4S6"/>
<evidence type="ECO:0000256" key="2">
    <source>
        <dbReference type="ARBA" id="ARBA00022771"/>
    </source>
</evidence>
<sequence>MEQSSSSSAKQVWESVKTYTVQCASCSKLRLVPSKEQYEGIRERIDERPFTCDMARQQWRPDISCDKESDIKREDQGSTWAMQVQESVKASTVQCASCSEWRLVPLKELYEDVRERIDELPFDKIFSTCVQLLGTVCAR</sequence>
<feature type="domain" description="CW-type" evidence="4">
    <location>
        <begin position="7"/>
        <end position="73"/>
    </location>
</feature>